<name>A0A9D5Q6P1_9BACT</name>
<accession>A0A9D5Q6P1</accession>
<comment type="caution">
    <text evidence="1">The sequence shown here is derived from an EMBL/GenBank/DDBJ whole genome shotgun (WGS) entry which is preliminary data.</text>
</comment>
<evidence type="ECO:0000313" key="2">
    <source>
        <dbReference type="Proteomes" id="UP000649604"/>
    </source>
</evidence>
<reference evidence="1" key="1">
    <citation type="submission" date="2019-11" db="EMBL/GenBank/DDBJ databases">
        <title>Microbial mats filling the niche in hypersaline microbial mats.</title>
        <authorList>
            <person name="Wong H.L."/>
            <person name="Macleod F.I."/>
            <person name="White R.A. III"/>
            <person name="Burns B.P."/>
        </authorList>
    </citation>
    <scope>NUCLEOTIDE SEQUENCE</scope>
    <source>
        <strain evidence="1">Rbin_158</strain>
    </source>
</reference>
<sequence length="106" mass="11871">MKKSRLHIVFAGCILAIFSGIVVLGFLAEAYETQTVPTYLFIASYDWLHNFFDSNNSATRGSTQRDPDTDNFNKVIVIDSNLFPIMTAVVGDHEFPNITARNARGR</sequence>
<feature type="non-terminal residue" evidence="1">
    <location>
        <position position="106"/>
    </location>
</feature>
<gene>
    <name evidence="1" type="ORF">GF339_15530</name>
</gene>
<evidence type="ECO:0000313" key="1">
    <source>
        <dbReference type="EMBL" id="MBD3325995.1"/>
    </source>
</evidence>
<protein>
    <submittedName>
        <fullName evidence="1">Uncharacterized protein</fullName>
    </submittedName>
</protein>
<dbReference type="EMBL" id="WJJP01000507">
    <property type="protein sequence ID" value="MBD3325995.1"/>
    <property type="molecule type" value="Genomic_DNA"/>
</dbReference>
<dbReference type="AlphaFoldDB" id="A0A9D5Q6P1"/>
<organism evidence="1 2">
    <name type="scientific">candidate division KSB3 bacterium</name>
    <dbReference type="NCBI Taxonomy" id="2044937"/>
    <lineage>
        <taxon>Bacteria</taxon>
        <taxon>candidate division KSB3</taxon>
    </lineage>
</organism>
<proteinExistence type="predicted"/>
<dbReference type="Proteomes" id="UP000649604">
    <property type="component" value="Unassembled WGS sequence"/>
</dbReference>